<dbReference type="PANTHER" id="PTHR36453:SF1">
    <property type="entry name" value="RIGHT HANDED BETA HELIX DOMAIN-CONTAINING PROTEIN"/>
    <property type="match status" value="1"/>
</dbReference>
<dbReference type="InterPro" id="IPR039448">
    <property type="entry name" value="Beta_helix"/>
</dbReference>
<sequence>MLFVDPAGDDAGPGTLERPFATLERARAAARPGTVVSLRAGTHRLTEPFLLSAADSGVTYQAYGYGTAAQEPVVVSGGRRVTSWRRGDDGVHRAEVPGLATRQLYVSGRRAARAAIALDHRLTRTESGYVIDDPAPATWQGEVEFVYRGVYPWSEARCQVSRISGDERSTTVTMARPAFDWAIRLYHSIISWDGPGAGESNGADAPTSAENSPAFLTEGAFALSGAVLHYLPPPGEDLDEVVAPVLETLLHAKDVRDVALRGVTFADATWLRPSTPEGFLHYHGNGYYDGGELQTVTFAEGQGQVTVPGDAATMPGNVIFENASRVTLEGCRFTRLGGVALEFRGEGADNTLRDSVVDDVSGGGVVIGSGALRHRIENTHVHHIGRDYHGSPAILLSGTRDTVLSHNEIGDVPHAGIVVYEGRGAQVLDNLVHDTMQVLADGGGIYVSGSQGDSAESGALIRGNVVRDTITPYNFGLYTDYGAAWVTVQGNVVHRADAPVVLNVSPPLEHVTFTGNFWDADPGAAPEGVTLSGNTTLPEKAFDDDPAVAGIVANAGLLPGPSTARGR</sequence>
<dbReference type="Gene3D" id="2.160.20.10">
    <property type="entry name" value="Single-stranded right-handed beta-helix, Pectin lyase-like"/>
    <property type="match status" value="2"/>
</dbReference>
<gene>
    <name evidence="2" type="ORF">H4W81_005623</name>
</gene>
<evidence type="ECO:0000259" key="1">
    <source>
        <dbReference type="Pfam" id="PF13229"/>
    </source>
</evidence>
<dbReference type="SMART" id="SM00710">
    <property type="entry name" value="PbH1"/>
    <property type="match status" value="6"/>
</dbReference>
<proteinExistence type="predicted"/>
<dbReference type="InterPro" id="IPR012334">
    <property type="entry name" value="Pectin_lyas_fold"/>
</dbReference>
<organism evidence="2 3">
    <name type="scientific">Nonomuraea africana</name>
    <dbReference type="NCBI Taxonomy" id="46171"/>
    <lineage>
        <taxon>Bacteria</taxon>
        <taxon>Bacillati</taxon>
        <taxon>Actinomycetota</taxon>
        <taxon>Actinomycetes</taxon>
        <taxon>Streptosporangiales</taxon>
        <taxon>Streptosporangiaceae</taxon>
        <taxon>Nonomuraea</taxon>
    </lineage>
</organism>
<protein>
    <recommendedName>
        <fullName evidence="1">Right handed beta helix domain-containing protein</fullName>
    </recommendedName>
</protein>
<dbReference type="InterPro" id="IPR006626">
    <property type="entry name" value="PbH1"/>
</dbReference>
<dbReference type="PANTHER" id="PTHR36453">
    <property type="entry name" value="SECRETED PROTEIN-RELATED"/>
    <property type="match status" value="1"/>
</dbReference>
<comment type="caution">
    <text evidence="2">The sequence shown here is derived from an EMBL/GenBank/DDBJ whole genome shotgun (WGS) entry which is preliminary data.</text>
</comment>
<dbReference type="Pfam" id="PF13229">
    <property type="entry name" value="Beta_helix"/>
    <property type="match status" value="1"/>
</dbReference>
<name>A0ABR9KLF0_9ACTN</name>
<evidence type="ECO:0000313" key="2">
    <source>
        <dbReference type="EMBL" id="MBE1562844.1"/>
    </source>
</evidence>
<dbReference type="SUPFAM" id="SSF51126">
    <property type="entry name" value="Pectin lyase-like"/>
    <property type="match status" value="1"/>
</dbReference>
<dbReference type="Proteomes" id="UP000661607">
    <property type="component" value="Unassembled WGS sequence"/>
</dbReference>
<keyword evidence="3" id="KW-1185">Reference proteome</keyword>
<accession>A0ABR9KLF0</accession>
<evidence type="ECO:0000313" key="3">
    <source>
        <dbReference type="Proteomes" id="UP000661607"/>
    </source>
</evidence>
<dbReference type="EMBL" id="JADBEF010000001">
    <property type="protein sequence ID" value="MBE1562844.1"/>
    <property type="molecule type" value="Genomic_DNA"/>
</dbReference>
<dbReference type="RefSeq" id="WP_192777521.1">
    <property type="nucleotide sequence ID" value="NZ_BAAASY010000004.1"/>
</dbReference>
<feature type="domain" description="Right handed beta helix" evidence="1">
    <location>
        <begin position="318"/>
        <end position="452"/>
    </location>
</feature>
<dbReference type="InterPro" id="IPR011050">
    <property type="entry name" value="Pectin_lyase_fold/virulence"/>
</dbReference>
<reference evidence="2 3" key="1">
    <citation type="submission" date="2020-10" db="EMBL/GenBank/DDBJ databases">
        <title>Sequencing the genomes of 1000 actinobacteria strains.</title>
        <authorList>
            <person name="Klenk H.-P."/>
        </authorList>
    </citation>
    <scope>NUCLEOTIDE SEQUENCE [LARGE SCALE GENOMIC DNA]</scope>
    <source>
        <strain evidence="2 3">DSM 43748</strain>
    </source>
</reference>